<dbReference type="RefSeq" id="WP_104967389.1">
    <property type="nucleotide sequence ID" value="NZ_CP025536.1"/>
</dbReference>
<dbReference type="InterPro" id="IPR013783">
    <property type="entry name" value="Ig-like_fold"/>
</dbReference>
<keyword evidence="1" id="KW-0732">Signal</keyword>
<evidence type="ECO:0000313" key="3">
    <source>
        <dbReference type="Proteomes" id="UP000238956"/>
    </source>
</evidence>
<reference evidence="2 3" key="2">
    <citation type="submission" date="2018-02" db="EMBL/GenBank/DDBJ databases">
        <title>Whole genome sequencing analysis of Streptococcus pluranimalium isolated from cattle infected mastitis in China.</title>
        <authorList>
            <person name="Zhang J.-R."/>
            <person name="Hu G.-Z."/>
        </authorList>
    </citation>
    <scope>NUCLEOTIDE SEQUENCE [LARGE SCALE GENOMIC DNA]</scope>
    <source>
        <strain evidence="2 3">TH11417</strain>
    </source>
</reference>
<accession>A0A2L0D2I8</accession>
<protein>
    <recommendedName>
        <fullName evidence="4">Surface-anchored protein</fullName>
    </recommendedName>
</protein>
<dbReference type="GeneID" id="98392750"/>
<feature type="signal peptide" evidence="1">
    <location>
        <begin position="1"/>
        <end position="23"/>
    </location>
</feature>
<dbReference type="EMBL" id="CP025536">
    <property type="protein sequence ID" value="AUW96048.1"/>
    <property type="molecule type" value="Genomic_DNA"/>
</dbReference>
<gene>
    <name evidence="2" type="ORF">C0J00_02340</name>
</gene>
<dbReference type="AlphaFoldDB" id="A0A2L0D2I8"/>
<organism evidence="2 3">
    <name type="scientific">Streptococcus pluranimalium</name>
    <dbReference type="NCBI Taxonomy" id="82348"/>
    <lineage>
        <taxon>Bacteria</taxon>
        <taxon>Bacillati</taxon>
        <taxon>Bacillota</taxon>
        <taxon>Bacilli</taxon>
        <taxon>Lactobacillales</taxon>
        <taxon>Streptococcaceae</taxon>
        <taxon>Streptococcus</taxon>
    </lineage>
</organism>
<name>A0A2L0D2I8_9STRE</name>
<evidence type="ECO:0000256" key="1">
    <source>
        <dbReference type="SAM" id="SignalP"/>
    </source>
</evidence>
<dbReference type="Proteomes" id="UP000238956">
    <property type="component" value="Chromosome"/>
</dbReference>
<evidence type="ECO:0008006" key="4">
    <source>
        <dbReference type="Google" id="ProtNLM"/>
    </source>
</evidence>
<proteinExistence type="predicted"/>
<keyword evidence="3" id="KW-1185">Reference proteome</keyword>
<sequence length="205" mass="23034">MKKFLKVTLVTASLLTSVSLGQANHVAAEMSQEFVGDQADNQQVSINPWKEGDNTVSGTASANQMVSVRFKKGNDKWDVTSVTVQADQEGQWQVAVPRDTFDGWMQLDMQVFARATDETTEAGGVFVEFVDATGKKLTQSQILVTPMTLPLGSRYEAIPPRRIKDFYGQEYWFVGRDNSYSAYSERVTKHDKTVRFIYEPVQESE</sequence>
<dbReference type="KEGG" id="splr:C0J00_02340"/>
<reference evidence="2 3" key="1">
    <citation type="submission" date="2017-12" db="EMBL/GenBank/DDBJ databases">
        <authorList>
            <person name="Hurst M.R.H."/>
        </authorList>
    </citation>
    <scope>NUCLEOTIDE SEQUENCE [LARGE SCALE GENOMIC DNA]</scope>
    <source>
        <strain evidence="2 3">TH11417</strain>
    </source>
</reference>
<evidence type="ECO:0000313" key="2">
    <source>
        <dbReference type="EMBL" id="AUW96048.1"/>
    </source>
</evidence>
<dbReference type="Gene3D" id="2.60.40.10">
    <property type="entry name" value="Immunoglobulins"/>
    <property type="match status" value="1"/>
</dbReference>
<feature type="chain" id="PRO_5039214171" description="Surface-anchored protein" evidence="1">
    <location>
        <begin position="24"/>
        <end position="205"/>
    </location>
</feature>